<dbReference type="PATRIC" id="fig|28037.212.peg.1815"/>
<proteinExistence type="predicted"/>
<evidence type="ECO:0000313" key="1">
    <source>
        <dbReference type="EMBL" id="KJQ66680.1"/>
    </source>
</evidence>
<dbReference type="AlphaFoldDB" id="A0A0F2D9K7"/>
<reference evidence="1 2" key="1">
    <citation type="submission" date="2015-02" db="EMBL/GenBank/DDBJ databases">
        <title>Evolution of amylase-binding proteins of oral streptococcal species.</title>
        <authorList>
            <person name="Haase E.M."/>
        </authorList>
    </citation>
    <scope>NUCLEOTIDE SEQUENCE [LARGE SCALE GENOMIC DNA]</scope>
    <source>
        <strain evidence="1 2">OT25</strain>
    </source>
</reference>
<evidence type="ECO:0008006" key="3">
    <source>
        <dbReference type="Google" id="ProtNLM"/>
    </source>
</evidence>
<dbReference type="EMBL" id="JYGP01000003">
    <property type="protein sequence ID" value="KJQ66680.1"/>
    <property type="molecule type" value="Genomic_DNA"/>
</dbReference>
<dbReference type="RefSeq" id="WP_052691060.1">
    <property type="nucleotide sequence ID" value="NZ_CAMHZM010000005.1"/>
</dbReference>
<name>A0A0F2D9K7_STRMT</name>
<gene>
    <name evidence="1" type="ORF">TZ90_01847</name>
</gene>
<organism evidence="1 2">
    <name type="scientific">Streptococcus mitis</name>
    <dbReference type="NCBI Taxonomy" id="28037"/>
    <lineage>
        <taxon>Bacteria</taxon>
        <taxon>Bacillati</taxon>
        <taxon>Bacillota</taxon>
        <taxon>Bacilli</taxon>
        <taxon>Lactobacillales</taxon>
        <taxon>Streptococcaceae</taxon>
        <taxon>Streptococcus</taxon>
        <taxon>Streptococcus mitis group</taxon>
    </lineage>
</organism>
<comment type="caution">
    <text evidence="1">The sequence shown here is derived from an EMBL/GenBank/DDBJ whole genome shotgun (WGS) entry which is preliminary data.</text>
</comment>
<protein>
    <recommendedName>
        <fullName evidence="3">PH domain-containing protein</fullName>
    </recommendedName>
</protein>
<evidence type="ECO:0000313" key="2">
    <source>
        <dbReference type="Proteomes" id="UP000033538"/>
    </source>
</evidence>
<accession>A0A0F2D9K7</accession>
<dbReference type="Proteomes" id="UP000033538">
    <property type="component" value="Unassembled WGS sequence"/>
</dbReference>
<sequence>MDYQLLPHEYMVMNSDHVSFGKNGLSTDELILTNLHLIYIKKGLWGGKKDQVTIPINQIKIFEGKPQVSVTKTNGVKRLEIYYNSGQAIFAFNNTKDTDKWARNIIKLISGDTSNFETLGDSSLFGADVLAETFKDTFDTFKAGLGIKDAEPEKISTKCSFCGAPLSGQVKQTVRCAYCDMEQSL</sequence>